<keyword evidence="3" id="KW-1185">Reference proteome</keyword>
<evidence type="ECO:0000313" key="2">
    <source>
        <dbReference type="EMBL" id="KAI3429512.1"/>
    </source>
</evidence>
<dbReference type="EMBL" id="SIDB01000008">
    <property type="protein sequence ID" value="KAI3429512.1"/>
    <property type="molecule type" value="Genomic_DNA"/>
</dbReference>
<dbReference type="Pfam" id="PF15375">
    <property type="entry name" value="FSAF1"/>
    <property type="match status" value="1"/>
</dbReference>
<dbReference type="OrthoDB" id="498232at2759"/>
<dbReference type="GO" id="GO:0000462">
    <property type="term" value="P:maturation of SSU-rRNA from tricistronic rRNA transcript (SSU-rRNA, 5.8S rRNA, LSU-rRNA)"/>
    <property type="evidence" value="ECO:0007669"/>
    <property type="project" value="TreeGrafter"/>
</dbReference>
<organism evidence="2 3">
    <name type="scientific">Chlorella vulgaris</name>
    <name type="common">Green alga</name>
    <dbReference type="NCBI Taxonomy" id="3077"/>
    <lineage>
        <taxon>Eukaryota</taxon>
        <taxon>Viridiplantae</taxon>
        <taxon>Chlorophyta</taxon>
        <taxon>core chlorophytes</taxon>
        <taxon>Trebouxiophyceae</taxon>
        <taxon>Chlorellales</taxon>
        <taxon>Chlorellaceae</taxon>
        <taxon>Chlorella clade</taxon>
        <taxon>Chlorella</taxon>
    </lineage>
</organism>
<dbReference type="PANTHER" id="PTHR28096">
    <property type="entry name" value="PROTEIN FAF1"/>
    <property type="match status" value="1"/>
</dbReference>
<dbReference type="InterPro" id="IPR027973">
    <property type="entry name" value="FSAF1-like"/>
</dbReference>
<feature type="compositionally biased region" description="Gly residues" evidence="1">
    <location>
        <begin position="129"/>
        <end position="139"/>
    </location>
</feature>
<evidence type="ECO:0000256" key="1">
    <source>
        <dbReference type="SAM" id="MobiDB-lite"/>
    </source>
</evidence>
<reference evidence="2" key="2">
    <citation type="submission" date="2020-11" db="EMBL/GenBank/DDBJ databases">
        <authorList>
            <person name="Cecchin M."/>
            <person name="Marcolungo L."/>
            <person name="Rossato M."/>
            <person name="Girolomoni L."/>
            <person name="Cosentino E."/>
            <person name="Cuine S."/>
            <person name="Li-Beisson Y."/>
            <person name="Delledonne M."/>
            <person name="Ballottari M."/>
        </authorList>
    </citation>
    <scope>NUCLEOTIDE SEQUENCE</scope>
    <source>
        <strain evidence="2">211/11P</strain>
        <tissue evidence="2">Whole cell</tissue>
    </source>
</reference>
<comment type="caution">
    <text evidence="2">The sequence shown here is derived from an EMBL/GenBank/DDBJ whole genome shotgun (WGS) entry which is preliminary data.</text>
</comment>
<dbReference type="PANTHER" id="PTHR28096:SF1">
    <property type="entry name" value="PROTEIN FAF1"/>
    <property type="match status" value="1"/>
</dbReference>
<name>A0A9D4TMJ1_CHLVU</name>
<dbReference type="GO" id="GO:0005730">
    <property type="term" value="C:nucleolus"/>
    <property type="evidence" value="ECO:0007669"/>
    <property type="project" value="TreeGrafter"/>
</dbReference>
<accession>A0A9D4TMJ1</accession>
<feature type="compositionally biased region" description="Low complexity" evidence="1">
    <location>
        <begin position="116"/>
        <end position="128"/>
    </location>
</feature>
<dbReference type="AlphaFoldDB" id="A0A9D4TMJ1"/>
<gene>
    <name evidence="2" type="ORF">D9Q98_005601</name>
</gene>
<proteinExistence type="predicted"/>
<feature type="region of interest" description="Disordered" evidence="1">
    <location>
        <begin position="285"/>
        <end position="339"/>
    </location>
</feature>
<protein>
    <submittedName>
        <fullName evidence="2">Uncharacterized protein</fullName>
    </submittedName>
</protein>
<feature type="compositionally biased region" description="Low complexity" evidence="1">
    <location>
        <begin position="98"/>
        <end position="108"/>
    </location>
</feature>
<dbReference type="Proteomes" id="UP001055712">
    <property type="component" value="Unassembled WGS sequence"/>
</dbReference>
<feature type="compositionally biased region" description="Gly residues" evidence="1">
    <location>
        <begin position="196"/>
        <end position="208"/>
    </location>
</feature>
<evidence type="ECO:0000313" key="3">
    <source>
        <dbReference type="Proteomes" id="UP001055712"/>
    </source>
</evidence>
<feature type="region of interest" description="Disordered" evidence="1">
    <location>
        <begin position="36"/>
        <end position="144"/>
    </location>
</feature>
<sequence>MAAAKKRKRLDLDDGDAGLAGRLAAHGERFLSMFDDAADRAVPPNTAPTVHSGNSESDPEDKGSSSSGGGSGSCSDNSSSDDEEGAAAGDDLLDRLFASGGRSQARGSSGHHRRAAVGSGAARRASAARGGGPAGGAGGVPAAPLEQQQFEELVRLKAERKRFMSSKAAVVTGKGSSSQQEPAKRSRPGRHAAAPGGVGAGGVAGSAGNGVTRAEFQEMQREVQTYGASALDRKAKKKFEAEQLERMGAKAAARPRVPASIAIGMAKKQAQRDDRALQEGIAAGMIQAKGLGKKKRREKSRQLDKGLNEDGGAFRSGVLRVKAPPPQRKSSGGGGKRRK</sequence>
<dbReference type="InterPro" id="IPR053030">
    <property type="entry name" value="Ribosomal_biogenesis_FAF1-like"/>
</dbReference>
<feature type="region of interest" description="Disordered" evidence="1">
    <location>
        <begin position="164"/>
        <end position="215"/>
    </location>
</feature>
<reference evidence="2" key="1">
    <citation type="journal article" date="2019" name="Plant J.">
        <title>Chlorella vulgaris genome assembly and annotation reveals the molecular basis for metabolic acclimation to high light conditions.</title>
        <authorList>
            <person name="Cecchin M."/>
            <person name="Marcolungo L."/>
            <person name="Rossato M."/>
            <person name="Girolomoni L."/>
            <person name="Cosentino E."/>
            <person name="Cuine S."/>
            <person name="Li-Beisson Y."/>
            <person name="Delledonne M."/>
            <person name="Ballottari M."/>
        </authorList>
    </citation>
    <scope>NUCLEOTIDE SEQUENCE</scope>
    <source>
        <strain evidence="2">211/11P</strain>
    </source>
</reference>